<gene>
    <name evidence="8" type="ORF">A4S15_14270</name>
</gene>
<evidence type="ECO:0000313" key="9">
    <source>
        <dbReference type="Proteomes" id="UP000192872"/>
    </source>
</evidence>
<keyword evidence="3" id="KW-0479">Metal-binding</keyword>
<dbReference type="GO" id="GO:0016818">
    <property type="term" value="F:hydrolase activity, acting on acid anhydrides, in phosphorus-containing anhydrides"/>
    <property type="evidence" value="ECO:0007669"/>
    <property type="project" value="InterPro"/>
</dbReference>
<evidence type="ECO:0000256" key="2">
    <source>
        <dbReference type="ARBA" id="ARBA00001946"/>
    </source>
</evidence>
<keyword evidence="5" id="KW-0460">Magnesium</keyword>
<protein>
    <recommendedName>
        <fullName evidence="7">Nudix hydrolase domain-containing protein</fullName>
    </recommendedName>
</protein>
<organism evidence="8 9">
    <name type="scientific">Candidatus Raskinella chloraquaticus</name>
    <dbReference type="NCBI Taxonomy" id="1951219"/>
    <lineage>
        <taxon>Bacteria</taxon>
        <taxon>Pseudomonadati</taxon>
        <taxon>Pseudomonadota</taxon>
        <taxon>Alphaproteobacteria</taxon>
        <taxon>Hyphomicrobiales</taxon>
        <taxon>Phreatobacteraceae</taxon>
        <taxon>Candidatus Raskinella</taxon>
    </lineage>
</organism>
<feature type="domain" description="Nudix hydrolase" evidence="7">
    <location>
        <begin position="24"/>
        <end position="218"/>
    </location>
</feature>
<dbReference type="CDD" id="cd18870">
    <property type="entry name" value="NUDIX_AcylCoAdiphos_Nudt19"/>
    <property type="match status" value="1"/>
</dbReference>
<evidence type="ECO:0000256" key="3">
    <source>
        <dbReference type="ARBA" id="ARBA00022723"/>
    </source>
</evidence>
<comment type="cofactor">
    <cofactor evidence="1">
        <name>Mn(2+)</name>
        <dbReference type="ChEBI" id="CHEBI:29035"/>
    </cofactor>
</comment>
<evidence type="ECO:0000256" key="6">
    <source>
        <dbReference type="ARBA" id="ARBA00023211"/>
    </source>
</evidence>
<reference evidence="8 9" key="1">
    <citation type="journal article" date="2017" name="Water Res.">
        <title>Comammox in drinking water systems.</title>
        <authorList>
            <person name="Wang Y."/>
            <person name="Ma L."/>
            <person name="Mao Y."/>
            <person name="Jiang X."/>
            <person name="Xia Y."/>
            <person name="Yu K."/>
            <person name="Li B."/>
            <person name="Zhang T."/>
        </authorList>
    </citation>
    <scope>NUCLEOTIDE SEQUENCE [LARGE SCALE GENOMIC DNA]</scope>
    <source>
        <strain evidence="8">SG_bin8</strain>
    </source>
</reference>
<dbReference type="InterPro" id="IPR015797">
    <property type="entry name" value="NUDIX_hydrolase-like_dom_sf"/>
</dbReference>
<dbReference type="Gene3D" id="3.90.79.10">
    <property type="entry name" value="Nucleoside Triphosphate Pyrophosphohydrolase"/>
    <property type="match status" value="1"/>
</dbReference>
<keyword evidence="4" id="KW-0378">Hydrolase</keyword>
<keyword evidence="6" id="KW-0464">Manganese</keyword>
<sequence>MSEVLRPIFADKTESETRNPYLRPRDAATLILVDAKPGAPLSILMGRRKSTLRFMPGLYVFPGGRVDGADGRMDHRGSLSAQTIAKHSLHGPRAGEARLKAICLCAVRETYEEAGVLLGRQAKPARIPNPDWQAFDTHGVTPDIDDLVFFCRAITPPGRPRRFDTRFFLAERKAVAVTLPDDQRPDTDLEATEWLSLEAARAKPLPFITRLILDDVEKRLAMPDWRHPSQPTTYYFNRGNKQLRHIG</sequence>
<accession>A0A1W9I509</accession>
<dbReference type="AlphaFoldDB" id="A0A1W9I509"/>
<comment type="caution">
    <text evidence="8">The sequence shown here is derived from an EMBL/GenBank/DDBJ whole genome shotgun (WGS) entry which is preliminary data.</text>
</comment>
<evidence type="ECO:0000313" key="8">
    <source>
        <dbReference type="EMBL" id="OQW54551.1"/>
    </source>
</evidence>
<dbReference type="RefSeq" id="WP_376802791.1">
    <property type="nucleotide sequence ID" value="NZ_DBNB01000035.1"/>
</dbReference>
<dbReference type="SUPFAM" id="SSF55811">
    <property type="entry name" value="Nudix"/>
    <property type="match status" value="1"/>
</dbReference>
<name>A0A1W9I509_9HYPH</name>
<evidence type="ECO:0000256" key="5">
    <source>
        <dbReference type="ARBA" id="ARBA00022842"/>
    </source>
</evidence>
<dbReference type="Proteomes" id="UP000192872">
    <property type="component" value="Unassembled WGS sequence"/>
</dbReference>
<dbReference type="PANTHER" id="PTHR12318:SF0">
    <property type="entry name" value="ACYL-COENZYME A DIPHOSPHATASE NUDT19"/>
    <property type="match status" value="1"/>
</dbReference>
<dbReference type="GO" id="GO:0046872">
    <property type="term" value="F:metal ion binding"/>
    <property type="evidence" value="ECO:0007669"/>
    <property type="project" value="UniProtKB-KW"/>
</dbReference>
<dbReference type="STRING" id="1827387.A4S15_14270"/>
<evidence type="ECO:0000256" key="4">
    <source>
        <dbReference type="ARBA" id="ARBA00022801"/>
    </source>
</evidence>
<dbReference type="InterPro" id="IPR000086">
    <property type="entry name" value="NUDIX_hydrolase_dom"/>
</dbReference>
<dbReference type="InterPro" id="IPR039121">
    <property type="entry name" value="NUDT19"/>
</dbReference>
<proteinExistence type="predicted"/>
<dbReference type="EMBL" id="LWDL01000002">
    <property type="protein sequence ID" value="OQW54551.1"/>
    <property type="molecule type" value="Genomic_DNA"/>
</dbReference>
<comment type="cofactor">
    <cofactor evidence="2">
        <name>Mg(2+)</name>
        <dbReference type="ChEBI" id="CHEBI:18420"/>
    </cofactor>
</comment>
<dbReference type="PANTHER" id="PTHR12318">
    <property type="entry name" value="TESTOSTERONE-REGULATED PROTEIN RP2"/>
    <property type="match status" value="1"/>
</dbReference>
<evidence type="ECO:0000256" key="1">
    <source>
        <dbReference type="ARBA" id="ARBA00001936"/>
    </source>
</evidence>
<dbReference type="PROSITE" id="PS51462">
    <property type="entry name" value="NUDIX"/>
    <property type="match status" value="1"/>
</dbReference>
<evidence type="ECO:0000259" key="7">
    <source>
        <dbReference type="PROSITE" id="PS51462"/>
    </source>
</evidence>